<keyword evidence="10" id="KW-1015">Disulfide bond</keyword>
<dbReference type="Proteomes" id="UP000431744">
    <property type="component" value="Unassembled WGS sequence"/>
</dbReference>
<accession>A0A6H9WHW8</accession>
<evidence type="ECO:0000256" key="2">
    <source>
        <dbReference type="ARBA" id="ARBA00022475"/>
    </source>
</evidence>
<dbReference type="OrthoDB" id="5241540at2"/>
<feature type="transmembrane region" description="Helical" evidence="12">
    <location>
        <begin position="68"/>
        <end position="86"/>
    </location>
</feature>
<evidence type="ECO:0000256" key="5">
    <source>
        <dbReference type="ARBA" id="ARBA00022989"/>
    </source>
</evidence>
<keyword evidence="3 12" id="KW-0812">Transmembrane</keyword>
<dbReference type="GO" id="GO:0016491">
    <property type="term" value="F:oxidoreductase activity"/>
    <property type="evidence" value="ECO:0007669"/>
    <property type="project" value="UniProtKB-KW"/>
</dbReference>
<evidence type="ECO:0000256" key="8">
    <source>
        <dbReference type="ARBA" id="ARBA00023133"/>
    </source>
</evidence>
<evidence type="ECO:0000256" key="10">
    <source>
        <dbReference type="ARBA" id="ARBA00023157"/>
    </source>
</evidence>
<feature type="transmembrane region" description="Helical" evidence="12">
    <location>
        <begin position="165"/>
        <end position="184"/>
    </location>
</feature>
<dbReference type="InterPro" id="IPR003780">
    <property type="entry name" value="COX15/CtaA_fam"/>
</dbReference>
<sequence>MPQRVTRWTRIMAWASVTVHILIVTTGGLVRLTGSGLGCPTWPMCTEDSLVPTPEMGFHGIIEFGNRTLTGLLCAVALLMFLAVWNTRGSGMRLVTPALWIGILTIVQAVVGGVTVWLELHPAAVGIHFLISAVLVTIASTLLVRVLRAEPVPASPLGASLSGRGLVLVLSLVTAVWVWVTVYVGSLTTGSGPHAGDEASARNGLDPELMQHLHSYPAYILLVCAIVLVWLSVRSRIPGAGATAIGVLALVVAQAVIGVWQSNTGLPIGLVSAHMTLSCVTIAVMTANLVVVRRGVAASRVESSPAGAGSRSGVAPVR</sequence>
<feature type="transmembrane region" description="Helical" evidence="12">
    <location>
        <begin position="266"/>
        <end position="291"/>
    </location>
</feature>
<comment type="caution">
    <text evidence="13">The sequence shown here is derived from an EMBL/GenBank/DDBJ whole genome shotgun (WGS) entry which is preliminary data.</text>
</comment>
<proteinExistence type="predicted"/>
<evidence type="ECO:0000313" key="13">
    <source>
        <dbReference type="EMBL" id="KAB1650569.1"/>
    </source>
</evidence>
<keyword evidence="2" id="KW-1003">Cell membrane</keyword>
<reference evidence="13 14" key="1">
    <citation type="submission" date="2019-09" db="EMBL/GenBank/DDBJ databases">
        <title>Phylogeny of genus Pseudoclavibacter and closely related genus.</title>
        <authorList>
            <person name="Li Y."/>
        </authorList>
    </citation>
    <scope>NUCLEOTIDE SEQUENCE [LARGE SCALE GENOMIC DNA]</scope>
    <source>
        <strain evidence="13 14">EGI 60007</strain>
    </source>
</reference>
<comment type="subcellular location">
    <subcellularLocation>
        <location evidence="1">Membrane</location>
        <topology evidence="1">Multi-pass membrane protein</topology>
    </subcellularLocation>
</comment>
<evidence type="ECO:0000256" key="12">
    <source>
        <dbReference type="SAM" id="Phobius"/>
    </source>
</evidence>
<feature type="transmembrane region" description="Helical" evidence="12">
    <location>
        <begin position="124"/>
        <end position="144"/>
    </location>
</feature>
<dbReference type="GO" id="GO:0016020">
    <property type="term" value="C:membrane"/>
    <property type="evidence" value="ECO:0007669"/>
    <property type="project" value="UniProtKB-SubCell"/>
</dbReference>
<evidence type="ECO:0000256" key="4">
    <source>
        <dbReference type="ARBA" id="ARBA00022723"/>
    </source>
</evidence>
<dbReference type="InterPro" id="IPR050450">
    <property type="entry name" value="COX15/CtaA_HemeA_synthase"/>
</dbReference>
<evidence type="ECO:0000313" key="14">
    <source>
        <dbReference type="Proteomes" id="UP000431744"/>
    </source>
</evidence>
<keyword evidence="4" id="KW-0479">Metal-binding</keyword>
<evidence type="ECO:0000256" key="1">
    <source>
        <dbReference type="ARBA" id="ARBA00004141"/>
    </source>
</evidence>
<feature type="transmembrane region" description="Helical" evidence="12">
    <location>
        <begin position="98"/>
        <end position="118"/>
    </location>
</feature>
<keyword evidence="6" id="KW-0560">Oxidoreductase</keyword>
<keyword evidence="7" id="KW-0408">Iron</keyword>
<dbReference type="Pfam" id="PF02628">
    <property type="entry name" value="COX15-CtaA"/>
    <property type="match status" value="1"/>
</dbReference>
<protein>
    <submittedName>
        <fullName evidence="13">Heme A synthase</fullName>
    </submittedName>
</protein>
<feature type="transmembrane region" description="Helical" evidence="12">
    <location>
        <begin position="12"/>
        <end position="34"/>
    </location>
</feature>
<dbReference type="AlphaFoldDB" id="A0A6H9WHW8"/>
<feature type="transmembrane region" description="Helical" evidence="12">
    <location>
        <begin position="216"/>
        <end position="233"/>
    </location>
</feature>
<evidence type="ECO:0000256" key="11">
    <source>
        <dbReference type="ARBA" id="ARBA00023444"/>
    </source>
</evidence>
<keyword evidence="14" id="KW-1185">Reference proteome</keyword>
<feature type="transmembrane region" description="Helical" evidence="12">
    <location>
        <begin position="240"/>
        <end position="260"/>
    </location>
</feature>
<organism evidence="13 14">
    <name type="scientific">Pseudoclavibacter endophyticus</name>
    <dbReference type="NCBI Taxonomy" id="1778590"/>
    <lineage>
        <taxon>Bacteria</taxon>
        <taxon>Bacillati</taxon>
        <taxon>Actinomycetota</taxon>
        <taxon>Actinomycetes</taxon>
        <taxon>Micrococcales</taxon>
        <taxon>Microbacteriaceae</taxon>
        <taxon>Pseudoclavibacter</taxon>
    </lineage>
</organism>
<dbReference type="PANTHER" id="PTHR35457:SF1">
    <property type="entry name" value="HEME A SYNTHASE"/>
    <property type="match status" value="1"/>
</dbReference>
<evidence type="ECO:0000256" key="6">
    <source>
        <dbReference type="ARBA" id="ARBA00023002"/>
    </source>
</evidence>
<name>A0A6H9WHW8_9MICO</name>
<dbReference type="EMBL" id="WBJY01000001">
    <property type="protein sequence ID" value="KAB1650569.1"/>
    <property type="molecule type" value="Genomic_DNA"/>
</dbReference>
<evidence type="ECO:0000256" key="9">
    <source>
        <dbReference type="ARBA" id="ARBA00023136"/>
    </source>
</evidence>
<evidence type="ECO:0000256" key="7">
    <source>
        <dbReference type="ARBA" id="ARBA00023004"/>
    </source>
</evidence>
<gene>
    <name evidence="13" type="ORF">F8O04_08060</name>
</gene>
<dbReference type="GO" id="GO:0006784">
    <property type="term" value="P:heme A biosynthetic process"/>
    <property type="evidence" value="ECO:0007669"/>
    <property type="project" value="InterPro"/>
</dbReference>
<comment type="pathway">
    <text evidence="11">Porphyrin-containing compound metabolism.</text>
</comment>
<evidence type="ECO:0000256" key="3">
    <source>
        <dbReference type="ARBA" id="ARBA00022692"/>
    </source>
</evidence>
<keyword evidence="5 12" id="KW-1133">Transmembrane helix</keyword>
<keyword evidence="8" id="KW-0350">Heme biosynthesis</keyword>
<dbReference type="PANTHER" id="PTHR35457">
    <property type="entry name" value="HEME A SYNTHASE"/>
    <property type="match status" value="1"/>
</dbReference>
<dbReference type="GO" id="GO:0046872">
    <property type="term" value="F:metal ion binding"/>
    <property type="evidence" value="ECO:0007669"/>
    <property type="project" value="UniProtKB-KW"/>
</dbReference>
<keyword evidence="9 12" id="KW-0472">Membrane</keyword>